<dbReference type="Proteomes" id="UP000007813">
    <property type="component" value="Unassembled WGS sequence"/>
</dbReference>
<sequence>MASAYQLVMSTPEHIVDGRSAGVGVDAGIGVAVGDGICRGGAQ</sequence>
<dbReference type="AlphaFoldDB" id="J3JHA4"/>
<evidence type="ECO:0000313" key="1">
    <source>
        <dbReference type="EMBL" id="EJN60819.1"/>
    </source>
</evidence>
<evidence type="ECO:0000313" key="2">
    <source>
        <dbReference type="Proteomes" id="UP000007813"/>
    </source>
</evidence>
<comment type="caution">
    <text evidence="1">The sequence shown here is derived from an EMBL/GenBank/DDBJ whole genome shotgun (WGS) entry which is preliminary data.</text>
</comment>
<gene>
    <name evidence="1" type="ORF">HSB1_14220</name>
</gene>
<reference evidence="1 2" key="1">
    <citation type="journal article" date="2012" name="J. Bacteriol.">
        <title>Draft Genome Sequence of the Extremely Halophilic Archaeon Halogranum salarium B-1T.</title>
        <authorList>
            <person name="Kim K.K."/>
            <person name="Lee K.C."/>
            <person name="Lee J.S."/>
        </authorList>
    </citation>
    <scope>NUCLEOTIDE SEQUENCE [LARGE SCALE GENOMIC DNA]</scope>
    <source>
        <strain evidence="1 2">B-1</strain>
    </source>
</reference>
<organism evidence="1 2">
    <name type="scientific">Halogranum salarium B-1</name>
    <dbReference type="NCBI Taxonomy" id="1210908"/>
    <lineage>
        <taxon>Archaea</taxon>
        <taxon>Methanobacteriati</taxon>
        <taxon>Methanobacteriota</taxon>
        <taxon>Stenosarchaea group</taxon>
        <taxon>Halobacteria</taxon>
        <taxon>Halobacteriales</taxon>
        <taxon>Haloferacaceae</taxon>
    </lineage>
</organism>
<proteinExistence type="predicted"/>
<dbReference type="EMBL" id="ALJD01000003">
    <property type="protein sequence ID" value="EJN60819.1"/>
    <property type="molecule type" value="Genomic_DNA"/>
</dbReference>
<protein>
    <submittedName>
        <fullName evidence="1">Uncharacterized protein</fullName>
    </submittedName>
</protein>
<name>J3JHA4_9EURY</name>
<accession>J3JHA4</accession>